<dbReference type="HOGENOM" id="CLU_745785_0_0_12"/>
<organism evidence="1 2">
    <name type="scientific">Winmispira thermophila (strain ATCC 49972 / DSM 6192 / RI 19.B1)</name>
    <name type="common">Spirochaeta thermophila</name>
    <dbReference type="NCBI Taxonomy" id="665571"/>
    <lineage>
        <taxon>Bacteria</taxon>
        <taxon>Pseudomonadati</taxon>
        <taxon>Spirochaetota</taxon>
        <taxon>Spirochaetia</taxon>
        <taxon>Winmispirales</taxon>
        <taxon>Winmispiraceae</taxon>
        <taxon>Winmispira</taxon>
    </lineage>
</organism>
<gene>
    <name evidence="1" type="ordered locus">STHERM_c00810</name>
</gene>
<reference key="1">
    <citation type="submission" date="2009-08" db="EMBL/GenBank/DDBJ databases">
        <title>The genome sequence of Spirochaeta thermophila DSM6192.</title>
        <authorList>
            <person name="Angelov A."/>
            <person name="Mientus M."/>
            <person name="Wittenberg S."/>
            <person name="Lehmann R."/>
            <person name="Liesegang H."/>
            <person name="Daniel R."/>
            <person name="Liebl W."/>
        </authorList>
    </citation>
    <scope>NUCLEOTIDE SEQUENCE</scope>
    <source>
        <strain>DSM 6192</strain>
    </source>
</reference>
<sequence>MRDPQGKEVTMKRWYHVCVVLFFVVTGCTTSPGERAESAVLPVDSAGDEIEAMIGRASSLFDEGAFSEGLSLMARALSRAEAEGREDLAARVRERLESLEDRLLLEPASPWLEEGLTQRTASTLGVELQPEVILSYTGAGGKVVVPDVPVVFSFVSGGGELSQRVVRTNEYGQAGTVILSFDDPKEEQIVEARVVVGEGDPRMVFDRLVVRFVYRAPSRKVVLIPLVRPGEEEGRIAEVLKEALAGIPYVVQLYEGDLSSGLFIQAFRGERDALEQVKQTEDTAYALLVLVESTGVFPLEMGGRTYKLYVAEGRADIRLVRIEDGALLYEKVLERTREAGTHGQGPTEDRAALDVVRALVEDARVFFREHGAELVEALTGE</sequence>
<dbReference type="KEGG" id="sta:STHERM_c00810"/>
<accession>E0RU01</accession>
<dbReference type="PaxDb" id="665571-STHERM_c00810"/>
<dbReference type="Proteomes" id="UP000001296">
    <property type="component" value="Chromosome"/>
</dbReference>
<dbReference type="EMBL" id="CP001698">
    <property type="protein sequence ID" value="ADN01057.1"/>
    <property type="molecule type" value="Genomic_DNA"/>
</dbReference>
<dbReference type="PROSITE" id="PS51257">
    <property type="entry name" value="PROKAR_LIPOPROTEIN"/>
    <property type="match status" value="1"/>
</dbReference>
<dbReference type="eggNOG" id="ENOG5031DYJ">
    <property type="taxonomic scope" value="Bacteria"/>
</dbReference>
<name>E0RU01_WINT6</name>
<dbReference type="AlphaFoldDB" id="E0RU01"/>
<reference evidence="1 2" key="2">
    <citation type="journal article" date="2010" name="J. Bacteriol.">
        <title>Genome sequence of the polysaccharide-degrading, thermophilic anaerobe Spirochaeta thermophila DSM 6192.</title>
        <authorList>
            <person name="Angelov A."/>
            <person name="Liebl S."/>
            <person name="Ballschmiter M."/>
            <person name="Bomeke M."/>
            <person name="Lehmann R."/>
            <person name="Liesegang H."/>
            <person name="Daniel R."/>
            <person name="Liebl W."/>
        </authorList>
    </citation>
    <scope>NUCLEOTIDE SEQUENCE [LARGE SCALE GENOMIC DNA]</scope>
    <source>
        <strain evidence="2">ATCC 49972 / DSM 6192 / RI 19.B1</strain>
    </source>
</reference>
<evidence type="ECO:0000313" key="1">
    <source>
        <dbReference type="EMBL" id="ADN01057.1"/>
    </source>
</evidence>
<evidence type="ECO:0000313" key="2">
    <source>
        <dbReference type="Proteomes" id="UP000001296"/>
    </source>
</evidence>
<proteinExistence type="predicted"/>
<evidence type="ECO:0008006" key="3">
    <source>
        <dbReference type="Google" id="ProtNLM"/>
    </source>
</evidence>
<protein>
    <recommendedName>
        <fullName evidence="3">Lipoprotein</fullName>
    </recommendedName>
</protein>